<dbReference type="Proteomes" id="UP000735302">
    <property type="component" value="Unassembled WGS sequence"/>
</dbReference>
<dbReference type="AlphaFoldDB" id="A0AAV3XFB4"/>
<feature type="domain" description="DUF4817" evidence="1">
    <location>
        <begin position="4"/>
        <end position="58"/>
    </location>
</feature>
<dbReference type="InterPro" id="IPR036397">
    <property type="entry name" value="RNaseH_sf"/>
</dbReference>
<dbReference type="PANTHER" id="PTHR47326:SF1">
    <property type="entry name" value="HTH PSQ-TYPE DOMAIN-CONTAINING PROTEIN"/>
    <property type="match status" value="1"/>
</dbReference>
<reference evidence="2 3" key="1">
    <citation type="journal article" date="2021" name="Elife">
        <title>Chloroplast acquisition without the gene transfer in kleptoplastic sea slugs, Plakobranchus ocellatus.</title>
        <authorList>
            <person name="Maeda T."/>
            <person name="Takahashi S."/>
            <person name="Yoshida T."/>
            <person name="Shimamura S."/>
            <person name="Takaki Y."/>
            <person name="Nagai Y."/>
            <person name="Toyoda A."/>
            <person name="Suzuki Y."/>
            <person name="Arimoto A."/>
            <person name="Ishii H."/>
            <person name="Satoh N."/>
            <person name="Nishiyama T."/>
            <person name="Hasebe M."/>
            <person name="Maruyama T."/>
            <person name="Minagawa J."/>
            <person name="Obokata J."/>
            <person name="Shigenobu S."/>
        </authorList>
    </citation>
    <scope>NUCLEOTIDE SEQUENCE [LARGE SCALE GENOMIC DNA]</scope>
</reference>
<organism evidence="2 3">
    <name type="scientific">Plakobranchus ocellatus</name>
    <dbReference type="NCBI Taxonomy" id="259542"/>
    <lineage>
        <taxon>Eukaryota</taxon>
        <taxon>Metazoa</taxon>
        <taxon>Spiralia</taxon>
        <taxon>Lophotrochozoa</taxon>
        <taxon>Mollusca</taxon>
        <taxon>Gastropoda</taxon>
        <taxon>Heterobranchia</taxon>
        <taxon>Euthyneura</taxon>
        <taxon>Panpulmonata</taxon>
        <taxon>Sacoglossa</taxon>
        <taxon>Placobranchoidea</taxon>
        <taxon>Plakobranchidae</taxon>
        <taxon>Plakobranchus</taxon>
    </lineage>
</organism>
<keyword evidence="3" id="KW-1185">Reference proteome</keyword>
<dbReference type="InterPro" id="IPR032135">
    <property type="entry name" value="DUF4817"/>
</dbReference>
<gene>
    <name evidence="2" type="ORF">PoB_000299600</name>
</gene>
<evidence type="ECO:0000259" key="1">
    <source>
        <dbReference type="Pfam" id="PF16087"/>
    </source>
</evidence>
<proteinExistence type="predicted"/>
<evidence type="ECO:0000313" key="3">
    <source>
        <dbReference type="Proteomes" id="UP000735302"/>
    </source>
</evidence>
<sequence length="204" mass="24113">MPWTTEQKTFAVEAYFEQKSTAAVQLRFRRRFQCRDVPCQCHRSIYQCIQKFRTHGTVLNLHAKGNRDIYSGRPKRSRTPENIALVRDSVVRSPSKSLRCRNQQIGMKRESVRRILVNGLHLYPYHIQIKQRLTPEEMRKRVIMCQWFCDKIDEDPDFLDDVWFSDEAYFLVLGHVNSKNNIFWGSAPPDHCLQRPLHSTKCTA</sequence>
<name>A0AAV3XFB4_9GAST</name>
<protein>
    <submittedName>
        <fullName evidence="2">Transposable element tc3 transposase</fullName>
    </submittedName>
</protein>
<accession>A0AAV3XFB4</accession>
<comment type="caution">
    <text evidence="2">The sequence shown here is derived from an EMBL/GenBank/DDBJ whole genome shotgun (WGS) entry which is preliminary data.</text>
</comment>
<dbReference type="Pfam" id="PF16087">
    <property type="entry name" value="DUF4817"/>
    <property type="match status" value="1"/>
</dbReference>
<dbReference type="PANTHER" id="PTHR47326">
    <property type="entry name" value="TRANSPOSABLE ELEMENT TC3 TRANSPOSASE-LIKE PROTEIN"/>
    <property type="match status" value="1"/>
</dbReference>
<dbReference type="Gene3D" id="3.30.420.10">
    <property type="entry name" value="Ribonuclease H-like superfamily/Ribonuclease H"/>
    <property type="match status" value="1"/>
</dbReference>
<dbReference type="EMBL" id="BLXT01000396">
    <property type="protein sequence ID" value="GFN76490.1"/>
    <property type="molecule type" value="Genomic_DNA"/>
</dbReference>
<dbReference type="GO" id="GO:0003676">
    <property type="term" value="F:nucleic acid binding"/>
    <property type="evidence" value="ECO:0007669"/>
    <property type="project" value="InterPro"/>
</dbReference>
<evidence type="ECO:0000313" key="2">
    <source>
        <dbReference type="EMBL" id="GFN76490.1"/>
    </source>
</evidence>